<keyword evidence="3" id="KW-0997">Cell inner membrane</keyword>
<dbReference type="GO" id="GO:0005886">
    <property type="term" value="C:plasma membrane"/>
    <property type="evidence" value="ECO:0007669"/>
    <property type="project" value="UniProtKB-SubCell"/>
</dbReference>
<evidence type="ECO:0000313" key="14">
    <source>
        <dbReference type="EMBL" id="QCI21189.1"/>
    </source>
</evidence>
<dbReference type="GO" id="GO:0003755">
    <property type="term" value="F:peptidyl-prolyl cis-trans isomerase activity"/>
    <property type="evidence" value="ECO:0007669"/>
    <property type="project" value="UniProtKB-KW"/>
</dbReference>
<evidence type="ECO:0000256" key="8">
    <source>
        <dbReference type="ARBA" id="ARBA00038408"/>
    </source>
</evidence>
<dbReference type="EMBL" id="CP034876">
    <property type="protein sequence ID" value="QCI21189.1"/>
    <property type="molecule type" value="Genomic_DNA"/>
</dbReference>
<keyword evidence="7" id="KW-0143">Chaperone</keyword>
<evidence type="ECO:0000256" key="9">
    <source>
        <dbReference type="ARBA" id="ARBA00040743"/>
    </source>
</evidence>
<keyword evidence="4 12" id="KW-0812">Transmembrane</keyword>
<evidence type="ECO:0000256" key="1">
    <source>
        <dbReference type="ARBA" id="ARBA00004382"/>
    </source>
</evidence>
<evidence type="ECO:0000256" key="6">
    <source>
        <dbReference type="ARBA" id="ARBA00023136"/>
    </source>
</evidence>
<dbReference type="NCBIfam" id="NF008054">
    <property type="entry name" value="PRK10788.1"/>
    <property type="match status" value="1"/>
</dbReference>
<proteinExistence type="inferred from homology"/>
<reference evidence="14 15" key="2">
    <citation type="submission" date="2019-05" db="EMBL/GenBank/DDBJ databases">
        <title>Genome evolution of the obligate endosymbiont Buchnera aphidicola.</title>
        <authorList>
            <person name="Moran N.A."/>
        </authorList>
    </citation>
    <scope>NUCLEOTIDE SEQUENCE [LARGE SCALE GENOMIC DNA]</scope>
    <source>
        <strain evidence="14 15">Hla</strain>
    </source>
</reference>
<dbReference type="PROSITE" id="PS50198">
    <property type="entry name" value="PPIC_PPIASE_2"/>
    <property type="match status" value="1"/>
</dbReference>
<dbReference type="InterPro" id="IPR052029">
    <property type="entry name" value="PpiD_chaperone"/>
</dbReference>
<dbReference type="Pfam" id="PF13624">
    <property type="entry name" value="SurA_N_3"/>
    <property type="match status" value="1"/>
</dbReference>
<gene>
    <name evidence="14" type="ORF">D9V68_02435</name>
</gene>
<evidence type="ECO:0000259" key="13">
    <source>
        <dbReference type="PROSITE" id="PS50198"/>
    </source>
</evidence>
<dbReference type="Pfam" id="PF13145">
    <property type="entry name" value="Rotamase_2"/>
    <property type="match status" value="1"/>
</dbReference>
<reference evidence="14 15" key="1">
    <citation type="submission" date="2018-12" db="EMBL/GenBank/DDBJ databases">
        <authorList>
            <person name="Chong R.A."/>
        </authorList>
    </citation>
    <scope>NUCLEOTIDE SEQUENCE [LARGE SCALE GENOMIC DNA]</scope>
    <source>
        <strain evidence="14 15">Hla</strain>
    </source>
</reference>
<dbReference type="SUPFAM" id="SSF109998">
    <property type="entry name" value="Triger factor/SurA peptide-binding domain-like"/>
    <property type="match status" value="1"/>
</dbReference>
<protein>
    <recommendedName>
        <fullName evidence="9">Periplasmic chaperone PpiD</fullName>
    </recommendedName>
    <alternativeName>
        <fullName evidence="10">Periplasmic folding chaperone</fullName>
    </alternativeName>
</protein>
<evidence type="ECO:0000256" key="2">
    <source>
        <dbReference type="ARBA" id="ARBA00022475"/>
    </source>
</evidence>
<comment type="similarity">
    <text evidence="8">Belongs to the PpiD chaperone family.</text>
</comment>
<keyword evidence="11" id="KW-0697">Rotamase</keyword>
<evidence type="ECO:0000256" key="4">
    <source>
        <dbReference type="ARBA" id="ARBA00022692"/>
    </source>
</evidence>
<organism evidence="14 15">
    <name type="scientific">Buchnera aphidicola</name>
    <name type="common">Hyperomyzus lactucae</name>
    <dbReference type="NCBI Taxonomy" id="1241860"/>
    <lineage>
        <taxon>Bacteria</taxon>
        <taxon>Pseudomonadati</taxon>
        <taxon>Pseudomonadota</taxon>
        <taxon>Gammaproteobacteria</taxon>
        <taxon>Enterobacterales</taxon>
        <taxon>Erwiniaceae</taxon>
        <taxon>Buchnera</taxon>
    </lineage>
</organism>
<accession>A0A4D6XYS4</accession>
<evidence type="ECO:0000256" key="5">
    <source>
        <dbReference type="ARBA" id="ARBA00022989"/>
    </source>
</evidence>
<dbReference type="RefSeq" id="WP_158358003.1">
    <property type="nucleotide sequence ID" value="NZ_CP034876.1"/>
</dbReference>
<comment type="subcellular location">
    <subcellularLocation>
        <location evidence="1">Cell inner membrane</location>
        <topology evidence="1">Single-pass type II membrane protein</topology>
        <orientation evidence="1">Periplasmic side</orientation>
    </subcellularLocation>
</comment>
<name>A0A4D6XYS4_9GAMM</name>
<dbReference type="InterPro" id="IPR000297">
    <property type="entry name" value="PPIase_PpiC"/>
</dbReference>
<dbReference type="PANTHER" id="PTHR47529">
    <property type="entry name" value="PEPTIDYL-PROLYL CIS-TRANS ISOMERASE D"/>
    <property type="match status" value="1"/>
</dbReference>
<dbReference type="Proteomes" id="UP000298738">
    <property type="component" value="Chromosome"/>
</dbReference>
<evidence type="ECO:0000256" key="11">
    <source>
        <dbReference type="PROSITE-ProRule" id="PRU00278"/>
    </source>
</evidence>
<keyword evidence="6 12" id="KW-0472">Membrane</keyword>
<feature type="domain" description="PpiC" evidence="13">
    <location>
        <begin position="266"/>
        <end position="356"/>
    </location>
</feature>
<feature type="transmembrane region" description="Helical" evidence="12">
    <location>
        <begin position="12"/>
        <end position="34"/>
    </location>
</feature>
<dbReference type="InterPro" id="IPR046357">
    <property type="entry name" value="PPIase_dom_sf"/>
</dbReference>
<evidence type="ECO:0000256" key="10">
    <source>
        <dbReference type="ARBA" id="ARBA00042775"/>
    </source>
</evidence>
<dbReference type="PANTHER" id="PTHR47529:SF1">
    <property type="entry name" value="PERIPLASMIC CHAPERONE PPID"/>
    <property type="match status" value="1"/>
</dbReference>
<keyword evidence="2" id="KW-1003">Cell membrane</keyword>
<evidence type="ECO:0000313" key="15">
    <source>
        <dbReference type="Proteomes" id="UP000298738"/>
    </source>
</evidence>
<evidence type="ECO:0000256" key="3">
    <source>
        <dbReference type="ARBA" id="ARBA00022519"/>
    </source>
</evidence>
<dbReference type="Gene3D" id="1.10.4030.10">
    <property type="entry name" value="Porin chaperone SurA, peptide-binding domain"/>
    <property type="match status" value="1"/>
</dbReference>
<evidence type="ECO:0000256" key="12">
    <source>
        <dbReference type="SAM" id="Phobius"/>
    </source>
</evidence>
<dbReference type="AlphaFoldDB" id="A0A4D6XYS4"/>
<keyword evidence="11 14" id="KW-0413">Isomerase</keyword>
<dbReference type="Gene3D" id="3.10.50.40">
    <property type="match status" value="1"/>
</dbReference>
<dbReference type="OrthoDB" id="9812372at2"/>
<sequence>MTKSSKTRSNRIIVKLILGIIILSLILSTMNSYINQDSEKYVATVNGEKISFKMFKNMYALEREKQKKILGKNFFKLSHNEHFMKEMYNYTLSQLINNVLLEQYTKKMQLYTNDDEIKKIILHSSLFQIHKKFNKEKYFNYLASINLSNNEYIDIIKTKINTENLIHAISSSNFILKNEQKNILQLLSQKRIFKKSIVEIGPEIYKQHVTDTEAKNYFSQNKNNFYIPEKFKISFIQLKSDNFKTKCNKQEIHDWYLKNIKKYFTKEKRKYSIIQLKDKNKALLILSKLHNKPEDFSKIAKENSTDPISSKNSGNIGWIPINLIPTEIKNANLNNKNEISNLIPFHNEFLIVKLDEIIPKKQKKINEVYDVIREEIKHKKSFDLYHKLQNKISNIIQTKKNKFDFILKEINMSAKETDWFDKYSIPQTLDIPILKKIIFDKKQFKTNKTLKSHSHFIILKNNQSFLINVKDFKNKKMQIFQNVKSHIIHKLKIIKAIKATKRKSEKIITELKKGNKNLFEQSNLSFNNSEIISRYSNNPITSLIFSLPHPRKDRKIYTLYQDENKNFIIISLEKIYNNSFSEDEKKIIIKYLERNNTEIIFNAILKNLHDTSIITYEKIEKI</sequence>
<dbReference type="InterPro" id="IPR027304">
    <property type="entry name" value="Trigger_fact/SurA_dom_sf"/>
</dbReference>
<dbReference type="SUPFAM" id="SSF54534">
    <property type="entry name" value="FKBP-like"/>
    <property type="match status" value="1"/>
</dbReference>
<evidence type="ECO:0000256" key="7">
    <source>
        <dbReference type="ARBA" id="ARBA00023186"/>
    </source>
</evidence>
<keyword evidence="5 12" id="KW-1133">Transmembrane helix</keyword>